<keyword evidence="4" id="KW-0716">Sensory transduction</keyword>
<evidence type="ECO:0000256" key="18">
    <source>
        <dbReference type="ARBA" id="ARBA00082489"/>
    </source>
</evidence>
<dbReference type="EMBL" id="CP092624">
    <property type="protein sequence ID" value="UMM31753.1"/>
    <property type="molecule type" value="Genomic_DNA"/>
</dbReference>
<feature type="transmembrane region" description="Helical" evidence="19">
    <location>
        <begin position="331"/>
        <end position="355"/>
    </location>
</feature>
<keyword evidence="10" id="KW-0675">Receptor</keyword>
<accession>A0AAE9F139</accession>
<comment type="similarity">
    <text evidence="14">Belongs to the nematode receptor-like protein str family.</text>
</comment>
<evidence type="ECO:0000256" key="7">
    <source>
        <dbReference type="ARBA" id="ARBA00022989"/>
    </source>
</evidence>
<evidence type="ECO:0000256" key="2">
    <source>
        <dbReference type="ARBA" id="ARBA00022475"/>
    </source>
</evidence>
<comment type="function">
    <text evidence="13">An odorant receptor which affects chemotaxis to the volatile odorant diacetyl. Specifies AWA neuronal cell fate via the odr-7 pathway.</text>
</comment>
<keyword evidence="21" id="KW-1185">Reference proteome</keyword>
<dbReference type="InterPro" id="IPR019428">
    <property type="entry name" value="7TM_GPCR_serpentine_rcpt_Str"/>
</dbReference>
<evidence type="ECO:0000256" key="3">
    <source>
        <dbReference type="ARBA" id="ARBA00022500"/>
    </source>
</evidence>
<evidence type="ECO:0000256" key="8">
    <source>
        <dbReference type="ARBA" id="ARBA00023069"/>
    </source>
</evidence>
<dbReference type="FunFam" id="1.20.1070.10:FF:000128">
    <property type="entry name" value="Seven TM Receptor"/>
    <property type="match status" value="2"/>
</dbReference>
<feature type="transmembrane region" description="Helical" evidence="19">
    <location>
        <begin position="39"/>
        <end position="62"/>
    </location>
</feature>
<evidence type="ECO:0000256" key="19">
    <source>
        <dbReference type="SAM" id="Phobius"/>
    </source>
</evidence>
<dbReference type="Gene3D" id="1.20.1070.10">
    <property type="entry name" value="Rhodopsin 7-helix transmembrane proteins"/>
    <property type="match status" value="1"/>
</dbReference>
<feature type="transmembrane region" description="Helical" evidence="19">
    <location>
        <begin position="6"/>
        <end position="27"/>
    </location>
</feature>
<keyword evidence="6" id="KW-0552">Olfaction</keyword>
<reference evidence="20 21" key="1">
    <citation type="submission" date="2022-04" db="EMBL/GenBank/DDBJ databases">
        <title>Chromosome-level reference genomes for two strains of Caenorhabditis briggsae: an improved platform for comparative genomics.</title>
        <authorList>
            <person name="Stevens L."/>
            <person name="Andersen E."/>
        </authorList>
    </citation>
    <scope>NUCLEOTIDE SEQUENCE [LARGE SCALE GENOMIC DNA]</scope>
    <source>
        <strain evidence="20">VX34</strain>
        <tissue evidence="20">Whole-organism</tissue>
    </source>
</reference>
<dbReference type="SUPFAM" id="SSF81321">
    <property type="entry name" value="Family A G protein-coupled receptor-like"/>
    <property type="match status" value="2"/>
</dbReference>
<comment type="subunit">
    <text evidence="15">Interacts with odr-4.</text>
</comment>
<dbReference type="GO" id="GO:0060170">
    <property type="term" value="C:ciliary membrane"/>
    <property type="evidence" value="ECO:0007669"/>
    <property type="project" value="UniProtKB-SubCell"/>
</dbReference>
<keyword evidence="9 19" id="KW-0472">Membrane</keyword>
<evidence type="ECO:0000256" key="11">
    <source>
        <dbReference type="ARBA" id="ARBA00023180"/>
    </source>
</evidence>
<dbReference type="GO" id="GO:0007608">
    <property type="term" value="P:sensory perception of smell"/>
    <property type="evidence" value="ECO:0007669"/>
    <property type="project" value="UniProtKB-KW"/>
</dbReference>
<evidence type="ECO:0000256" key="12">
    <source>
        <dbReference type="ARBA" id="ARBA00023273"/>
    </source>
</evidence>
<dbReference type="Pfam" id="PF10326">
    <property type="entry name" value="7TM_GPCR_Str"/>
    <property type="match status" value="2"/>
</dbReference>
<gene>
    <name evidence="20" type="ORF">L5515_005821</name>
</gene>
<evidence type="ECO:0000256" key="10">
    <source>
        <dbReference type="ARBA" id="ARBA00023170"/>
    </source>
</evidence>
<feature type="transmembrane region" description="Helical" evidence="19">
    <location>
        <begin position="481"/>
        <end position="505"/>
    </location>
</feature>
<keyword evidence="3" id="KW-0145">Chemotaxis</keyword>
<evidence type="ECO:0000256" key="17">
    <source>
        <dbReference type="ARBA" id="ARBA00078653"/>
    </source>
</evidence>
<evidence type="ECO:0000256" key="15">
    <source>
        <dbReference type="ARBA" id="ARBA00064300"/>
    </source>
</evidence>
<feature type="transmembrane region" description="Helical" evidence="19">
    <location>
        <begin position="367"/>
        <end position="388"/>
    </location>
</feature>
<organism evidence="20 21">
    <name type="scientific">Caenorhabditis briggsae</name>
    <dbReference type="NCBI Taxonomy" id="6238"/>
    <lineage>
        <taxon>Eukaryota</taxon>
        <taxon>Metazoa</taxon>
        <taxon>Ecdysozoa</taxon>
        <taxon>Nematoda</taxon>
        <taxon>Chromadorea</taxon>
        <taxon>Rhabditida</taxon>
        <taxon>Rhabditina</taxon>
        <taxon>Rhabditomorpha</taxon>
        <taxon>Rhabditoidea</taxon>
        <taxon>Rhabditidae</taxon>
        <taxon>Peloderinae</taxon>
        <taxon>Caenorhabditis</taxon>
    </lineage>
</organism>
<dbReference type="GO" id="GO:0006935">
    <property type="term" value="P:chemotaxis"/>
    <property type="evidence" value="ECO:0007669"/>
    <property type="project" value="UniProtKB-KW"/>
</dbReference>
<evidence type="ECO:0000313" key="21">
    <source>
        <dbReference type="Proteomes" id="UP000829354"/>
    </source>
</evidence>
<evidence type="ECO:0000256" key="6">
    <source>
        <dbReference type="ARBA" id="ARBA00022725"/>
    </source>
</evidence>
<feature type="transmembrane region" description="Helical" evidence="19">
    <location>
        <begin position="82"/>
        <end position="107"/>
    </location>
</feature>
<proteinExistence type="inferred from homology"/>
<dbReference type="PANTHER" id="PTHR22943">
    <property type="entry name" value="7-TRANSMEMBRANE DOMAIN RECEPTOR C.ELEGANS"/>
    <property type="match status" value="1"/>
</dbReference>
<evidence type="ECO:0000256" key="5">
    <source>
        <dbReference type="ARBA" id="ARBA00022692"/>
    </source>
</evidence>
<feature type="transmembrane region" description="Helical" evidence="19">
    <location>
        <begin position="127"/>
        <end position="149"/>
    </location>
</feature>
<keyword evidence="8" id="KW-0969">Cilium</keyword>
<keyword evidence="5 19" id="KW-0812">Transmembrane</keyword>
<dbReference type="Proteomes" id="UP000829354">
    <property type="component" value="Chromosome V"/>
</dbReference>
<feature type="transmembrane region" description="Helical" evidence="19">
    <location>
        <begin position="403"/>
        <end position="426"/>
    </location>
</feature>
<evidence type="ECO:0000256" key="16">
    <source>
        <dbReference type="ARBA" id="ARBA00067967"/>
    </source>
</evidence>
<sequence>MLWLHMIQYSGFVVAQISNATLVWLILTKAQKLFGTYRHVMCAFAVYSLVYAWVEVLAQPIMHIKGPCFIVFMESPLKYFGWIANHIVCLYCASFALCISLLAAQFFYRYVAMCRPELLMKIEGFKLIYIFIPCLICFVLWFEFVYYGMANTVEKQIYMREELEDYYEEDSTRVAFIAPMYWSIGRDGEKQWIIGDVIGSIGCVCIIVACFSTIVVCASTIYLTMKSSTCHMSARTLELNRQLFVTLTFQTILPFLMMYSPVGLLITLPVFEVYVASLANIVPATAAIYPSLEPLIAMVCIKEFRRTLTCKFKMRRTETPNKLESVSGSRLYLIFIPSLLVFVGWYINVLIGMADTYEKQNFLREPFLNNFSIDSYQIAFVVCMLWAIDQDGEKNWNLVDCVAALINVFIIGFCFIFILVCAKKIYKNSKEFKMFVSSKTKELNRQLFLCLILQTLIPFILMYCPVGLLYIFPFFEIEVRWLVSIPALSCCIYPSIEPLIAIFCIKGFRSFLFGQKPSSQVHSTINTVTALTRSIAPRYTGNNKVFIMVMGT</sequence>
<evidence type="ECO:0000256" key="13">
    <source>
        <dbReference type="ARBA" id="ARBA00054965"/>
    </source>
</evidence>
<keyword evidence="2" id="KW-1003">Cell membrane</keyword>
<comment type="subcellular location">
    <subcellularLocation>
        <location evidence="1">Cell projection</location>
        <location evidence="1">Cilium membrane</location>
        <topology evidence="1">Multi-pass membrane protein</topology>
    </subcellularLocation>
</comment>
<keyword evidence="12" id="KW-0966">Cell projection</keyword>
<feature type="transmembrane region" description="Helical" evidence="19">
    <location>
        <begin position="243"/>
        <end position="268"/>
    </location>
</feature>
<name>A0AAE9F139_CAEBR</name>
<feature type="transmembrane region" description="Helical" evidence="19">
    <location>
        <begin position="447"/>
        <end position="475"/>
    </location>
</feature>
<evidence type="ECO:0000256" key="4">
    <source>
        <dbReference type="ARBA" id="ARBA00022606"/>
    </source>
</evidence>
<dbReference type="AlphaFoldDB" id="A0AAE9F139"/>
<feature type="transmembrane region" description="Helical" evidence="19">
    <location>
        <begin position="197"/>
        <end position="223"/>
    </location>
</feature>
<dbReference type="PANTHER" id="PTHR22943:SF81">
    <property type="entry name" value="SEVEN TM RECEPTOR"/>
    <property type="match status" value="1"/>
</dbReference>
<keyword evidence="7 19" id="KW-1133">Transmembrane helix</keyword>
<protein>
    <recommendedName>
        <fullName evidence="16">Serpentine receptor class r-10</fullName>
    </recommendedName>
    <alternativeName>
        <fullName evidence="17">Odorant response abnormal protein 10</fullName>
    </alternativeName>
    <alternativeName>
        <fullName evidence="18">Olfactory receptor 10</fullName>
    </alternativeName>
</protein>
<evidence type="ECO:0000256" key="14">
    <source>
        <dbReference type="ARBA" id="ARBA00061678"/>
    </source>
</evidence>
<evidence type="ECO:0000256" key="1">
    <source>
        <dbReference type="ARBA" id="ARBA00004272"/>
    </source>
</evidence>
<evidence type="ECO:0000256" key="9">
    <source>
        <dbReference type="ARBA" id="ARBA00023136"/>
    </source>
</evidence>
<keyword evidence="11" id="KW-0325">Glycoprotein</keyword>
<evidence type="ECO:0000313" key="20">
    <source>
        <dbReference type="EMBL" id="UMM31753.1"/>
    </source>
</evidence>